<dbReference type="InterPro" id="IPR000073">
    <property type="entry name" value="AB_hydrolase_1"/>
</dbReference>
<name>A0A238JHR8_9RHOB</name>
<dbReference type="Pfam" id="PF12697">
    <property type="entry name" value="Abhydrolase_6"/>
    <property type="match status" value="1"/>
</dbReference>
<dbReference type="AlphaFoldDB" id="A0A238JHR8"/>
<dbReference type="Gene3D" id="3.40.50.1820">
    <property type="entry name" value="alpha/beta hydrolase"/>
    <property type="match status" value="1"/>
</dbReference>
<dbReference type="EMBL" id="FXXP01000002">
    <property type="protein sequence ID" value="SMX29366.1"/>
    <property type="molecule type" value="Genomic_DNA"/>
</dbReference>
<dbReference type="GO" id="GO:0090499">
    <property type="term" value="F:pimelyl-[acyl-carrier protein] methyl ester esterase activity"/>
    <property type="evidence" value="ECO:0007669"/>
    <property type="project" value="UniProtKB-EC"/>
</dbReference>
<reference evidence="4" key="1">
    <citation type="submission" date="2017-05" db="EMBL/GenBank/DDBJ databases">
        <authorList>
            <person name="Rodrigo-Torres L."/>
            <person name="Arahal R. D."/>
            <person name="Lucena T."/>
        </authorList>
    </citation>
    <scope>NUCLEOTIDE SEQUENCE [LARGE SCALE GENOMIC DNA]</scope>
    <source>
        <strain evidence="4">CECT 8649</strain>
    </source>
</reference>
<dbReference type="GO" id="GO:0016020">
    <property type="term" value="C:membrane"/>
    <property type="evidence" value="ECO:0007669"/>
    <property type="project" value="TreeGrafter"/>
</dbReference>
<dbReference type="PANTHER" id="PTHR43798">
    <property type="entry name" value="MONOACYLGLYCEROL LIPASE"/>
    <property type="match status" value="1"/>
</dbReference>
<dbReference type="RefSeq" id="WP_099247321.1">
    <property type="nucleotide sequence ID" value="NZ_FXXP01000002.1"/>
</dbReference>
<gene>
    <name evidence="3" type="primary">bioH_2</name>
    <name evidence="3" type="ORF">TRP8649_03499</name>
</gene>
<sequence>MTWTTRPRSEFGALRAITAGQGPVVVLIHGVGLQADAWNAQIDALSDRFRIIAVDMPGHGQSPLGADDMVLQDFTDCVVAGFDGPALVIGHSMGAMIALDMAIRHPDMVRGVAALNAIFERDGAAALAVKARANSLDGAKVADPTDTLERWFGDTASAERNACDHWLRHADPKGYRSAYTVFAQENGPAADDLATVSCPALFMTGQEEPNSTPEMSEKMAALAPKGRARIIEAAAHMMPMTHAAQVNTALEEFAQEVWS</sequence>
<evidence type="ECO:0000256" key="1">
    <source>
        <dbReference type="ARBA" id="ARBA00022801"/>
    </source>
</evidence>
<keyword evidence="1 3" id="KW-0378">Hydrolase</keyword>
<proteinExistence type="predicted"/>
<keyword evidence="4" id="KW-1185">Reference proteome</keyword>
<dbReference type="InterPro" id="IPR029058">
    <property type="entry name" value="AB_hydrolase_fold"/>
</dbReference>
<dbReference type="OrthoDB" id="9804723at2"/>
<dbReference type="SUPFAM" id="SSF53474">
    <property type="entry name" value="alpha/beta-Hydrolases"/>
    <property type="match status" value="1"/>
</dbReference>
<dbReference type="Proteomes" id="UP000225972">
    <property type="component" value="Unassembled WGS sequence"/>
</dbReference>
<evidence type="ECO:0000313" key="3">
    <source>
        <dbReference type="EMBL" id="SMX29366.1"/>
    </source>
</evidence>
<protein>
    <submittedName>
        <fullName evidence="3">Pimeloyl-[acyl-carrier protein] methyl ester esterase</fullName>
        <ecNumber evidence="3">3.1.1.85</ecNumber>
    </submittedName>
</protein>
<evidence type="ECO:0000259" key="2">
    <source>
        <dbReference type="Pfam" id="PF12697"/>
    </source>
</evidence>
<organism evidence="3 4">
    <name type="scientific">Pelagimonas phthalicica</name>
    <dbReference type="NCBI Taxonomy" id="1037362"/>
    <lineage>
        <taxon>Bacteria</taxon>
        <taxon>Pseudomonadati</taxon>
        <taxon>Pseudomonadota</taxon>
        <taxon>Alphaproteobacteria</taxon>
        <taxon>Rhodobacterales</taxon>
        <taxon>Roseobacteraceae</taxon>
        <taxon>Pelagimonas</taxon>
    </lineage>
</organism>
<feature type="domain" description="AB hydrolase-1" evidence="2">
    <location>
        <begin position="25"/>
        <end position="247"/>
    </location>
</feature>
<dbReference type="EC" id="3.1.1.85" evidence="3"/>
<dbReference type="InterPro" id="IPR050266">
    <property type="entry name" value="AB_hydrolase_sf"/>
</dbReference>
<dbReference type="PANTHER" id="PTHR43798:SF31">
    <property type="entry name" value="AB HYDROLASE SUPERFAMILY PROTEIN YCLE"/>
    <property type="match status" value="1"/>
</dbReference>
<evidence type="ECO:0000313" key="4">
    <source>
        <dbReference type="Proteomes" id="UP000225972"/>
    </source>
</evidence>
<accession>A0A238JHR8</accession>